<organism evidence="2">
    <name type="scientific">marine sediment metagenome</name>
    <dbReference type="NCBI Taxonomy" id="412755"/>
    <lineage>
        <taxon>unclassified sequences</taxon>
        <taxon>metagenomes</taxon>
        <taxon>ecological metagenomes</taxon>
    </lineage>
</organism>
<dbReference type="AlphaFoldDB" id="X1G177"/>
<dbReference type="EMBL" id="BART01041538">
    <property type="protein sequence ID" value="GAH26793.1"/>
    <property type="molecule type" value="Genomic_DNA"/>
</dbReference>
<sequence length="32" mass="3676">EEINKPKSNPEKIKTISLKSINISKNDHDNIQ</sequence>
<accession>X1G177</accession>
<reference evidence="2" key="1">
    <citation type="journal article" date="2014" name="Front. Microbiol.">
        <title>High frequency of phylogenetically diverse reductive dehalogenase-homologous genes in deep subseafloor sedimentary metagenomes.</title>
        <authorList>
            <person name="Kawai M."/>
            <person name="Futagami T."/>
            <person name="Toyoda A."/>
            <person name="Takaki Y."/>
            <person name="Nishi S."/>
            <person name="Hori S."/>
            <person name="Arai W."/>
            <person name="Tsubouchi T."/>
            <person name="Morono Y."/>
            <person name="Uchiyama I."/>
            <person name="Ito T."/>
            <person name="Fujiyama A."/>
            <person name="Inagaki F."/>
            <person name="Takami H."/>
        </authorList>
    </citation>
    <scope>NUCLEOTIDE SEQUENCE</scope>
    <source>
        <strain evidence="2">Expedition CK06-06</strain>
    </source>
</reference>
<feature type="region of interest" description="Disordered" evidence="1">
    <location>
        <begin position="1"/>
        <end position="32"/>
    </location>
</feature>
<protein>
    <submittedName>
        <fullName evidence="2">Uncharacterized protein</fullName>
    </submittedName>
</protein>
<feature type="non-terminal residue" evidence="2">
    <location>
        <position position="1"/>
    </location>
</feature>
<feature type="compositionally biased region" description="Basic and acidic residues" evidence="1">
    <location>
        <begin position="1"/>
        <end position="14"/>
    </location>
</feature>
<proteinExistence type="predicted"/>
<gene>
    <name evidence="2" type="ORF">S01H4_66769</name>
</gene>
<evidence type="ECO:0000313" key="2">
    <source>
        <dbReference type="EMBL" id="GAH26793.1"/>
    </source>
</evidence>
<evidence type="ECO:0000256" key="1">
    <source>
        <dbReference type="SAM" id="MobiDB-lite"/>
    </source>
</evidence>
<comment type="caution">
    <text evidence="2">The sequence shown here is derived from an EMBL/GenBank/DDBJ whole genome shotgun (WGS) entry which is preliminary data.</text>
</comment>
<name>X1G177_9ZZZZ</name>